<proteinExistence type="predicted"/>
<name>A0ABU9INH0_9FLAO</name>
<evidence type="ECO:0000313" key="1">
    <source>
        <dbReference type="EMBL" id="MEL1253982.1"/>
    </source>
</evidence>
<sequence>RLCAKFGYAFSSVYEQLLTSIFQNINFQHLSPSKEQSGITFRCLWLLWKFVTRVFSALQKRDCETVIPLNATIATDSCYHTFFLFG</sequence>
<comment type="caution">
    <text evidence="1">The sequence shown here is derived from an EMBL/GenBank/DDBJ whole genome shotgun (WGS) entry which is preliminary data.</text>
</comment>
<organism evidence="1 2">
    <name type="scientific">Flavobacterium calami</name>
    <dbReference type="NCBI Taxonomy" id="3139144"/>
    <lineage>
        <taxon>Bacteria</taxon>
        <taxon>Pseudomonadati</taxon>
        <taxon>Bacteroidota</taxon>
        <taxon>Flavobacteriia</taxon>
        <taxon>Flavobacteriales</taxon>
        <taxon>Flavobacteriaceae</taxon>
        <taxon>Flavobacterium</taxon>
    </lineage>
</organism>
<feature type="non-terminal residue" evidence="1">
    <location>
        <position position="1"/>
    </location>
</feature>
<dbReference type="RefSeq" id="WP_341691920.1">
    <property type="nucleotide sequence ID" value="NZ_JBBYHS010000009.1"/>
</dbReference>
<gene>
    <name evidence="1" type="ORF">AAEO57_09355</name>
</gene>
<reference evidence="1 2" key="1">
    <citation type="submission" date="2024-04" db="EMBL/GenBank/DDBJ databases">
        <title>Flavobacterium sp. DGU38 16S ribosomal RNA gene Genome sequencing and assembly.</title>
        <authorList>
            <person name="Park S."/>
        </authorList>
    </citation>
    <scope>NUCLEOTIDE SEQUENCE [LARGE SCALE GENOMIC DNA]</scope>
    <source>
        <strain evidence="1 2">DGU38</strain>
    </source>
</reference>
<accession>A0ABU9INH0</accession>
<dbReference type="Proteomes" id="UP001485226">
    <property type="component" value="Unassembled WGS sequence"/>
</dbReference>
<dbReference type="EMBL" id="JBBYHS010000009">
    <property type="protein sequence ID" value="MEL1253982.1"/>
    <property type="molecule type" value="Genomic_DNA"/>
</dbReference>
<keyword evidence="2" id="KW-1185">Reference proteome</keyword>
<evidence type="ECO:0000313" key="2">
    <source>
        <dbReference type="Proteomes" id="UP001485226"/>
    </source>
</evidence>
<protein>
    <submittedName>
        <fullName evidence="1">Uncharacterized protein</fullName>
    </submittedName>
</protein>